<evidence type="ECO:0000313" key="13">
    <source>
        <dbReference type="Proteomes" id="UP001549921"/>
    </source>
</evidence>
<reference evidence="12 13" key="1">
    <citation type="submission" date="2024-06" db="EMBL/GenBank/DDBJ databases">
        <title>A chromosome-level genome assembly of beet webworm, Loxostege sticticalis.</title>
        <authorList>
            <person name="Zhang Y."/>
        </authorList>
    </citation>
    <scope>NUCLEOTIDE SEQUENCE [LARGE SCALE GENOMIC DNA]</scope>
    <source>
        <strain evidence="12">AQ028</strain>
        <tissue evidence="12">Male pupae</tissue>
    </source>
</reference>
<evidence type="ECO:0000256" key="5">
    <source>
        <dbReference type="ARBA" id="ARBA00022685"/>
    </source>
</evidence>
<comment type="subcellular location">
    <subcellularLocation>
        <location evidence="1 8 10">Secreted</location>
    </subcellularLocation>
</comment>
<dbReference type="SMART" id="SM00078">
    <property type="entry name" value="IlGF"/>
    <property type="match status" value="1"/>
</dbReference>
<dbReference type="InterPro" id="IPR016179">
    <property type="entry name" value="Insulin-like"/>
</dbReference>
<evidence type="ECO:0000256" key="7">
    <source>
        <dbReference type="ARBA" id="ARBA00023157"/>
    </source>
</evidence>
<dbReference type="GO" id="GO:0005179">
    <property type="term" value="F:hormone activity"/>
    <property type="evidence" value="ECO:0007669"/>
    <property type="project" value="UniProtKB-KW"/>
</dbReference>
<evidence type="ECO:0000256" key="3">
    <source>
        <dbReference type="ARBA" id="ARBA00011207"/>
    </source>
</evidence>
<evidence type="ECO:0000259" key="11">
    <source>
        <dbReference type="SMART" id="SM00078"/>
    </source>
</evidence>
<dbReference type="PRINTS" id="PR00276">
    <property type="entry name" value="INSULINFAMLY"/>
</dbReference>
<organism evidence="12 13">
    <name type="scientific">Loxostege sticticalis</name>
    <name type="common">Beet webworm moth</name>
    <dbReference type="NCBI Taxonomy" id="481309"/>
    <lineage>
        <taxon>Eukaryota</taxon>
        <taxon>Metazoa</taxon>
        <taxon>Ecdysozoa</taxon>
        <taxon>Arthropoda</taxon>
        <taxon>Hexapoda</taxon>
        <taxon>Insecta</taxon>
        <taxon>Pterygota</taxon>
        <taxon>Neoptera</taxon>
        <taxon>Endopterygota</taxon>
        <taxon>Lepidoptera</taxon>
        <taxon>Glossata</taxon>
        <taxon>Ditrysia</taxon>
        <taxon>Pyraloidea</taxon>
        <taxon>Crambidae</taxon>
        <taxon>Pyraustinae</taxon>
        <taxon>Loxostege</taxon>
    </lineage>
</organism>
<comment type="caution">
    <text evidence="12">The sequence shown here is derived from an EMBL/GenBank/DDBJ whole genome shotgun (WGS) entry which is preliminary data.</text>
</comment>
<keyword evidence="6 8" id="KW-0732">Signal</keyword>
<comment type="function">
    <text evidence="8">Brain peptide responsible for activation of prothoracic glands to produce ecdysone in insects.</text>
</comment>
<keyword evidence="4 8" id="KW-0964">Secreted</keyword>
<dbReference type="SUPFAM" id="SSF56994">
    <property type="entry name" value="Insulin-like"/>
    <property type="match status" value="1"/>
</dbReference>
<keyword evidence="5" id="KW-0165">Cleavage on pair of basic residues</keyword>
<comment type="subunit">
    <text evidence="3 8">Heterodimer of a B chain and an A chain linked by two disulfide bonds.</text>
</comment>
<dbReference type="InterPro" id="IPR017097">
    <property type="entry name" value="Bombyxin"/>
</dbReference>
<dbReference type="PANTHER" id="PTHR13647:SF4">
    <property type="entry name" value="INSULIN-LIKE PEPTIDE 1-RELATED"/>
    <property type="match status" value="1"/>
</dbReference>
<feature type="disulfide bond" description="Interchain (between B and A chains)" evidence="9">
    <location>
        <begin position="40"/>
        <end position="96"/>
    </location>
</feature>
<feature type="disulfide bond" evidence="9">
    <location>
        <begin position="82"/>
        <end position="87"/>
    </location>
</feature>
<gene>
    <name evidence="12" type="ORF">ABMA28_004304</name>
</gene>
<accession>A0ABD0ST04</accession>
<dbReference type="EMBL" id="JBEDNZ010000016">
    <property type="protein sequence ID" value="KAL0822173.1"/>
    <property type="molecule type" value="Genomic_DNA"/>
</dbReference>
<dbReference type="InterPro" id="IPR022353">
    <property type="entry name" value="Insulin_CS"/>
</dbReference>
<name>A0ABD0ST04_LOXSC</name>
<feature type="signal peptide" evidence="8">
    <location>
        <begin position="1"/>
        <end position="20"/>
    </location>
</feature>
<feature type="chain" id="PRO_5044536816" description="Insulin-like domain-containing protein" evidence="8">
    <location>
        <begin position="21"/>
        <end position="96"/>
    </location>
</feature>
<sequence length="96" mass="10684">MKFQVLLFLVVVGWMAAVTAKSPGQFFCGRRLADTLAHLCPAMDKRGGMNSVDDYDYGWSWLVPRARAFEGRGKRGGVVSECCEQPCTIDELLSYC</sequence>
<proteinExistence type="inferred from homology"/>
<keyword evidence="7 9" id="KW-1015">Disulfide bond</keyword>
<evidence type="ECO:0000256" key="4">
    <source>
        <dbReference type="ARBA" id="ARBA00022525"/>
    </source>
</evidence>
<dbReference type="PIRSF" id="PIRSF037038">
    <property type="entry name" value="Bombyxin"/>
    <property type="match status" value="1"/>
</dbReference>
<dbReference type="InterPro" id="IPR022352">
    <property type="entry name" value="Ins/IGF/rlx"/>
</dbReference>
<dbReference type="Gene3D" id="1.10.100.10">
    <property type="entry name" value="Insulin-like"/>
    <property type="match status" value="1"/>
</dbReference>
<dbReference type="PANTHER" id="PTHR13647">
    <property type="entry name" value="INSULIN-LIKE PEPTIDE 2-RELATED"/>
    <property type="match status" value="1"/>
</dbReference>
<dbReference type="CDD" id="cd04366">
    <property type="entry name" value="IlGF_insulin_bombyxin_like"/>
    <property type="match status" value="1"/>
</dbReference>
<feature type="domain" description="Insulin-like" evidence="11">
    <location>
        <begin position="25"/>
        <end position="96"/>
    </location>
</feature>
<dbReference type="Proteomes" id="UP001549921">
    <property type="component" value="Unassembled WGS sequence"/>
</dbReference>
<dbReference type="InterPro" id="IPR036438">
    <property type="entry name" value="Insulin-like_sf"/>
</dbReference>
<dbReference type="AlphaFoldDB" id="A0ABD0ST04"/>
<evidence type="ECO:0000256" key="1">
    <source>
        <dbReference type="ARBA" id="ARBA00004613"/>
    </source>
</evidence>
<keyword evidence="8" id="KW-0372">Hormone</keyword>
<evidence type="ECO:0000256" key="2">
    <source>
        <dbReference type="ARBA" id="ARBA00009034"/>
    </source>
</evidence>
<evidence type="ECO:0000256" key="9">
    <source>
        <dbReference type="PIRSR" id="PIRSR037038-1"/>
    </source>
</evidence>
<dbReference type="PROSITE" id="PS00262">
    <property type="entry name" value="INSULIN"/>
    <property type="match status" value="1"/>
</dbReference>
<evidence type="ECO:0000256" key="10">
    <source>
        <dbReference type="RuleBase" id="RU000406"/>
    </source>
</evidence>
<comment type="similarity">
    <text evidence="2 8 10">Belongs to the insulin family.</text>
</comment>
<dbReference type="GO" id="GO:0005576">
    <property type="term" value="C:extracellular region"/>
    <property type="evidence" value="ECO:0007669"/>
    <property type="project" value="UniProtKB-SubCell"/>
</dbReference>
<evidence type="ECO:0000313" key="12">
    <source>
        <dbReference type="EMBL" id="KAL0822173.1"/>
    </source>
</evidence>
<feature type="disulfide bond" description="Interchain (between B and A chains)" evidence="9">
    <location>
        <begin position="28"/>
        <end position="83"/>
    </location>
</feature>
<dbReference type="Pfam" id="PF00049">
    <property type="entry name" value="Insulin"/>
    <property type="match status" value="1"/>
</dbReference>
<evidence type="ECO:0000256" key="6">
    <source>
        <dbReference type="ARBA" id="ARBA00022729"/>
    </source>
</evidence>
<evidence type="ECO:0000256" key="8">
    <source>
        <dbReference type="PIRNR" id="PIRNR037038"/>
    </source>
</evidence>
<protein>
    <recommendedName>
        <fullName evidence="11">Insulin-like domain-containing protein</fullName>
    </recommendedName>
</protein>